<gene>
    <name evidence="1" type="ORF">F2Q69_00047646</name>
</gene>
<comment type="caution">
    <text evidence="1">The sequence shown here is derived from an EMBL/GenBank/DDBJ whole genome shotgun (WGS) entry which is preliminary data.</text>
</comment>
<dbReference type="AlphaFoldDB" id="A0A8S9Q051"/>
<reference evidence="1" key="1">
    <citation type="submission" date="2019-12" db="EMBL/GenBank/DDBJ databases">
        <title>Genome sequencing and annotation of Brassica cretica.</title>
        <authorList>
            <person name="Studholme D.J."/>
            <person name="Sarris P."/>
        </authorList>
    </citation>
    <scope>NUCLEOTIDE SEQUENCE</scope>
    <source>
        <strain evidence="1">PFS-109/04</strain>
        <tissue evidence="1">Leaf</tissue>
    </source>
</reference>
<name>A0A8S9Q051_BRACR</name>
<sequence>MRVHPPQGGLSASIKRRLEIGDGGSGVVNGFEEVVSKSESVGAHNAVAESSDIVFNLASPCD</sequence>
<evidence type="ECO:0000313" key="2">
    <source>
        <dbReference type="Proteomes" id="UP000712600"/>
    </source>
</evidence>
<protein>
    <submittedName>
        <fullName evidence="1">Uncharacterized protein</fullName>
    </submittedName>
</protein>
<accession>A0A8S9Q051</accession>
<dbReference type="Proteomes" id="UP000712600">
    <property type="component" value="Unassembled WGS sequence"/>
</dbReference>
<proteinExistence type="predicted"/>
<organism evidence="1 2">
    <name type="scientific">Brassica cretica</name>
    <name type="common">Mustard</name>
    <dbReference type="NCBI Taxonomy" id="69181"/>
    <lineage>
        <taxon>Eukaryota</taxon>
        <taxon>Viridiplantae</taxon>
        <taxon>Streptophyta</taxon>
        <taxon>Embryophyta</taxon>
        <taxon>Tracheophyta</taxon>
        <taxon>Spermatophyta</taxon>
        <taxon>Magnoliopsida</taxon>
        <taxon>eudicotyledons</taxon>
        <taxon>Gunneridae</taxon>
        <taxon>Pentapetalae</taxon>
        <taxon>rosids</taxon>
        <taxon>malvids</taxon>
        <taxon>Brassicales</taxon>
        <taxon>Brassicaceae</taxon>
        <taxon>Brassiceae</taxon>
        <taxon>Brassica</taxon>
    </lineage>
</organism>
<evidence type="ECO:0000313" key="1">
    <source>
        <dbReference type="EMBL" id="KAF3524052.1"/>
    </source>
</evidence>
<dbReference type="EMBL" id="QGKX02001347">
    <property type="protein sequence ID" value="KAF3524052.1"/>
    <property type="molecule type" value="Genomic_DNA"/>
</dbReference>